<accession>A0A6S8TH71</accession>
<dbReference type="OrthoDB" id="199415at2759"/>
<dbReference type="Proteomes" id="UP000789595">
    <property type="component" value="Unassembled WGS sequence"/>
</dbReference>
<evidence type="ECO:0000313" key="3">
    <source>
        <dbReference type="EMBL" id="CAH0379879.1"/>
    </source>
</evidence>
<evidence type="ECO:0000313" key="1">
    <source>
        <dbReference type="EMBL" id="CAE0692331.1"/>
    </source>
</evidence>
<gene>
    <name evidence="1" type="ORF">PCAL00307_LOCUS7767</name>
    <name evidence="2" type="ORF">PCAL00307_LOCUS7768</name>
    <name evidence="3" type="ORF">PECAL_6P15160</name>
</gene>
<organism evidence="1">
    <name type="scientific">Pelagomonas calceolata</name>
    <dbReference type="NCBI Taxonomy" id="35677"/>
    <lineage>
        <taxon>Eukaryota</taxon>
        <taxon>Sar</taxon>
        <taxon>Stramenopiles</taxon>
        <taxon>Ochrophyta</taxon>
        <taxon>Pelagophyceae</taxon>
        <taxon>Pelagomonadales</taxon>
        <taxon>Pelagomonadaceae</taxon>
        <taxon>Pelagomonas</taxon>
    </lineage>
</organism>
<proteinExistence type="predicted"/>
<reference evidence="1" key="1">
    <citation type="submission" date="2021-01" db="EMBL/GenBank/DDBJ databases">
        <authorList>
            <person name="Corre E."/>
            <person name="Pelletier E."/>
            <person name="Niang G."/>
            <person name="Scheremetjew M."/>
            <person name="Finn R."/>
            <person name="Kale V."/>
            <person name="Holt S."/>
            <person name="Cochrane G."/>
            <person name="Meng A."/>
            <person name="Brown T."/>
            <person name="Cohen L."/>
        </authorList>
    </citation>
    <scope>NUCLEOTIDE SEQUENCE</scope>
    <source>
        <strain evidence="1">CCMP1756</strain>
    </source>
</reference>
<dbReference type="EMBL" id="HBIW01009116">
    <property type="protein sequence ID" value="CAE0692331.1"/>
    <property type="molecule type" value="Transcribed_RNA"/>
</dbReference>
<keyword evidence="4" id="KW-1185">Reference proteome</keyword>
<dbReference type="AlphaFoldDB" id="A0A6S8TH71"/>
<name>A0A6S8TH71_9STRA</name>
<reference evidence="3" key="2">
    <citation type="submission" date="2021-11" db="EMBL/GenBank/DDBJ databases">
        <authorList>
            <consortium name="Genoscope - CEA"/>
            <person name="William W."/>
        </authorList>
    </citation>
    <scope>NUCLEOTIDE SEQUENCE</scope>
</reference>
<protein>
    <submittedName>
        <fullName evidence="1">Uncharacterized protein</fullName>
    </submittedName>
</protein>
<dbReference type="EMBL" id="HBIW01009117">
    <property type="protein sequence ID" value="CAE0692332.1"/>
    <property type="molecule type" value="Transcribed_RNA"/>
</dbReference>
<sequence>MRGLLLVACAAAFQAPAPRQPSALVRRATCTPAEANKVVNLAKQAIGRDAGVKDALGALQRVENILGSGSPAPGAVAVSFSASFRRQGNPFKLAFGKEAGTTKVANRGSNVSQIKARADGGKLVSCSIQMDGGWGRTINVRC</sequence>
<evidence type="ECO:0000313" key="4">
    <source>
        <dbReference type="Proteomes" id="UP000789595"/>
    </source>
</evidence>
<dbReference type="EMBL" id="CAKKNE010000006">
    <property type="protein sequence ID" value="CAH0379879.1"/>
    <property type="molecule type" value="Genomic_DNA"/>
</dbReference>
<evidence type="ECO:0000313" key="2">
    <source>
        <dbReference type="EMBL" id="CAE0692332.1"/>
    </source>
</evidence>